<dbReference type="Pfam" id="PF10159">
    <property type="entry name" value="MMtag"/>
    <property type="match status" value="1"/>
</dbReference>
<proteinExistence type="predicted"/>
<dbReference type="InterPro" id="IPR039207">
    <property type="entry name" value="MMTAG2-like"/>
</dbReference>
<gene>
    <name evidence="2" type="ORF">C2G38_2157121</name>
</gene>
<protein>
    <recommendedName>
        <fullName evidence="1">Multiple myeloma tumor-associated protein 2-like N-terminal domain-containing protein</fullName>
    </recommendedName>
</protein>
<name>A0A397W221_9GLOM</name>
<evidence type="ECO:0000259" key="1">
    <source>
        <dbReference type="Pfam" id="PF10159"/>
    </source>
</evidence>
<dbReference type="PANTHER" id="PTHR14580:SF0">
    <property type="entry name" value="MULTIPLE MYELOMA TUMOR-ASSOCIATED PROTEIN 2"/>
    <property type="match status" value="1"/>
</dbReference>
<keyword evidence="3" id="KW-1185">Reference proteome</keyword>
<dbReference type="AlphaFoldDB" id="A0A397W221"/>
<dbReference type="PANTHER" id="PTHR14580">
    <property type="entry name" value="MULTIPLE MYELOMA TUMOR-ASSOCIATED PROTEIN 2 FAMILY MEMBER"/>
    <property type="match status" value="1"/>
</dbReference>
<organism evidence="2 3">
    <name type="scientific">Gigaspora rosea</name>
    <dbReference type="NCBI Taxonomy" id="44941"/>
    <lineage>
        <taxon>Eukaryota</taxon>
        <taxon>Fungi</taxon>
        <taxon>Fungi incertae sedis</taxon>
        <taxon>Mucoromycota</taxon>
        <taxon>Glomeromycotina</taxon>
        <taxon>Glomeromycetes</taxon>
        <taxon>Diversisporales</taxon>
        <taxon>Gigasporaceae</taxon>
        <taxon>Gigaspora</taxon>
    </lineage>
</organism>
<dbReference type="OrthoDB" id="5390672at2759"/>
<evidence type="ECO:0000313" key="3">
    <source>
        <dbReference type="Proteomes" id="UP000266673"/>
    </source>
</evidence>
<dbReference type="EMBL" id="QKWP01000056">
    <property type="protein sequence ID" value="RIB28770.1"/>
    <property type="molecule type" value="Genomic_DNA"/>
</dbReference>
<sequence length="71" mass="8153">MNEIVDFLSALYISGKLEVKTNKHRENYLGHSLFAPVGRQWYSKDGKNEQAYNDEIKTIKDAEADAMAEFL</sequence>
<accession>A0A397W221</accession>
<comment type="caution">
    <text evidence="2">The sequence shown here is derived from an EMBL/GenBank/DDBJ whole genome shotgun (WGS) entry which is preliminary data.</text>
</comment>
<reference evidence="2 3" key="1">
    <citation type="submission" date="2018-06" db="EMBL/GenBank/DDBJ databases">
        <title>Comparative genomics reveals the genomic features of Rhizophagus irregularis, R. cerebriforme, R. diaphanum and Gigaspora rosea, and their symbiotic lifestyle signature.</title>
        <authorList>
            <person name="Morin E."/>
            <person name="San Clemente H."/>
            <person name="Chen E.C.H."/>
            <person name="De La Providencia I."/>
            <person name="Hainaut M."/>
            <person name="Kuo A."/>
            <person name="Kohler A."/>
            <person name="Murat C."/>
            <person name="Tang N."/>
            <person name="Roy S."/>
            <person name="Loubradou J."/>
            <person name="Henrissat B."/>
            <person name="Grigoriev I.V."/>
            <person name="Corradi N."/>
            <person name="Roux C."/>
            <person name="Martin F.M."/>
        </authorList>
    </citation>
    <scope>NUCLEOTIDE SEQUENCE [LARGE SCALE GENOMIC DNA]</scope>
    <source>
        <strain evidence="2 3">DAOM 194757</strain>
    </source>
</reference>
<feature type="domain" description="Multiple myeloma tumor-associated protein 2-like N-terminal" evidence="1">
    <location>
        <begin position="18"/>
        <end position="71"/>
    </location>
</feature>
<dbReference type="Proteomes" id="UP000266673">
    <property type="component" value="Unassembled WGS sequence"/>
</dbReference>
<evidence type="ECO:0000313" key="2">
    <source>
        <dbReference type="EMBL" id="RIB28770.1"/>
    </source>
</evidence>
<dbReference type="InterPro" id="IPR019315">
    <property type="entry name" value="MMTA2_N"/>
</dbReference>